<proteinExistence type="predicted"/>
<organism evidence="2">
    <name type="scientific">Pectinophora gossypiella</name>
    <name type="common">Cotton pink bollworm</name>
    <name type="synonym">Depressaria gossypiella</name>
    <dbReference type="NCBI Taxonomy" id="13191"/>
    <lineage>
        <taxon>Eukaryota</taxon>
        <taxon>Metazoa</taxon>
        <taxon>Ecdysozoa</taxon>
        <taxon>Arthropoda</taxon>
        <taxon>Hexapoda</taxon>
        <taxon>Insecta</taxon>
        <taxon>Pterygota</taxon>
        <taxon>Neoptera</taxon>
        <taxon>Endopterygota</taxon>
        <taxon>Lepidoptera</taxon>
        <taxon>Glossata</taxon>
        <taxon>Ditrysia</taxon>
        <taxon>Gelechioidea</taxon>
        <taxon>Gelechiidae</taxon>
        <taxon>Apatetrinae</taxon>
        <taxon>Pectinophora</taxon>
    </lineage>
</organism>
<sequence>LGYENDHKNKFDCVPICEPRCVNAFCASPNTCVCSSGYQRTGNDSICEPICDKCNHGDCVEPNVCQCHEGYSERNGTCTPDCEKTCNNGFCSKPNTCSCNEGYEIDEEDRFTCTPVCDQSCINGTCSAPNRCSCNDGYEPTDIENICKPNCKSCRNGECVAP</sequence>
<dbReference type="InterPro" id="IPR053255">
    <property type="entry name" value="EGF-like_domain"/>
</dbReference>
<gene>
    <name evidence="2" type="ORF">g.1273</name>
</gene>
<feature type="non-terminal residue" evidence="2">
    <location>
        <position position="162"/>
    </location>
</feature>
<accession>A0A1E1WIE8</accession>
<dbReference type="AlphaFoldDB" id="A0A1E1WIE8"/>
<dbReference type="PANTHER" id="PTHR24047:SF29">
    <property type="entry name" value="EATER-RELATED"/>
    <property type="match status" value="1"/>
</dbReference>
<dbReference type="EMBL" id="GDQN01004302">
    <property type="protein sequence ID" value="JAT86752.1"/>
    <property type="molecule type" value="Transcribed_RNA"/>
</dbReference>
<dbReference type="Gene3D" id="2.10.25.10">
    <property type="entry name" value="Laminin"/>
    <property type="match status" value="4"/>
</dbReference>
<dbReference type="InterPro" id="IPR000742">
    <property type="entry name" value="EGF"/>
</dbReference>
<feature type="non-terminal residue" evidence="2">
    <location>
        <position position="1"/>
    </location>
</feature>
<feature type="domain" description="EGF-like" evidence="1">
    <location>
        <begin position="50"/>
        <end position="79"/>
    </location>
</feature>
<dbReference type="PANTHER" id="PTHR24047">
    <property type="entry name" value="FI01909P-RELATED"/>
    <property type="match status" value="1"/>
</dbReference>
<evidence type="ECO:0000259" key="1">
    <source>
        <dbReference type="SMART" id="SM00181"/>
    </source>
</evidence>
<protein>
    <recommendedName>
        <fullName evidence="1">EGF-like domain-containing protein</fullName>
    </recommendedName>
</protein>
<feature type="domain" description="EGF-like" evidence="1">
    <location>
        <begin position="12"/>
        <end position="48"/>
    </location>
</feature>
<name>A0A1E1WIE8_PECGO</name>
<dbReference type="SMART" id="SM00181">
    <property type="entry name" value="EGF"/>
    <property type="match status" value="4"/>
</dbReference>
<evidence type="ECO:0000313" key="2">
    <source>
        <dbReference type="EMBL" id="JAT86752.1"/>
    </source>
</evidence>
<feature type="domain" description="EGF-like" evidence="1">
    <location>
        <begin position="81"/>
        <end position="114"/>
    </location>
</feature>
<reference evidence="2" key="1">
    <citation type="submission" date="2015-09" db="EMBL/GenBank/DDBJ databases">
        <title>De novo assembly of Pectinophora gossypiella (Pink Bollworm) gut transcriptome.</title>
        <authorList>
            <person name="Tassone E.E."/>
        </authorList>
    </citation>
    <scope>NUCLEOTIDE SEQUENCE</scope>
</reference>
<dbReference type="OrthoDB" id="10268124at2759"/>
<feature type="domain" description="EGF-like" evidence="1">
    <location>
        <begin position="116"/>
        <end position="148"/>
    </location>
</feature>